<feature type="transmembrane region" description="Helical" evidence="2">
    <location>
        <begin position="291"/>
        <end position="313"/>
    </location>
</feature>
<keyword evidence="2" id="KW-1133">Transmembrane helix</keyword>
<feature type="compositionally biased region" description="Basic and acidic residues" evidence="1">
    <location>
        <begin position="10"/>
        <end position="29"/>
    </location>
</feature>
<dbReference type="Proteomes" id="UP001465976">
    <property type="component" value="Unassembled WGS sequence"/>
</dbReference>
<feature type="compositionally biased region" description="Polar residues" evidence="1">
    <location>
        <begin position="134"/>
        <end position="143"/>
    </location>
</feature>
<feature type="transmembrane region" description="Helical" evidence="2">
    <location>
        <begin position="325"/>
        <end position="345"/>
    </location>
</feature>
<feature type="domain" description="DUF6535" evidence="3">
    <location>
        <begin position="151"/>
        <end position="322"/>
    </location>
</feature>
<protein>
    <recommendedName>
        <fullName evidence="3">DUF6535 domain-containing protein</fullName>
    </recommendedName>
</protein>
<keyword evidence="5" id="KW-1185">Reference proteome</keyword>
<evidence type="ECO:0000313" key="4">
    <source>
        <dbReference type="EMBL" id="KAL0577433.1"/>
    </source>
</evidence>
<keyword evidence="2" id="KW-0472">Membrane</keyword>
<keyword evidence="2" id="KW-0812">Transmembrane</keyword>
<organism evidence="4 5">
    <name type="scientific">Marasmius crinis-equi</name>
    <dbReference type="NCBI Taxonomy" id="585013"/>
    <lineage>
        <taxon>Eukaryota</taxon>
        <taxon>Fungi</taxon>
        <taxon>Dikarya</taxon>
        <taxon>Basidiomycota</taxon>
        <taxon>Agaricomycotina</taxon>
        <taxon>Agaricomycetes</taxon>
        <taxon>Agaricomycetidae</taxon>
        <taxon>Agaricales</taxon>
        <taxon>Marasmiineae</taxon>
        <taxon>Marasmiaceae</taxon>
        <taxon>Marasmius</taxon>
    </lineage>
</organism>
<dbReference type="Pfam" id="PF20153">
    <property type="entry name" value="DUF6535"/>
    <property type="match status" value="1"/>
</dbReference>
<feature type="compositionally biased region" description="Polar residues" evidence="1">
    <location>
        <begin position="30"/>
        <end position="44"/>
    </location>
</feature>
<dbReference type="EMBL" id="JBAHYK010000155">
    <property type="protein sequence ID" value="KAL0577433.1"/>
    <property type="molecule type" value="Genomic_DNA"/>
</dbReference>
<evidence type="ECO:0000256" key="1">
    <source>
        <dbReference type="SAM" id="MobiDB-lite"/>
    </source>
</evidence>
<name>A0ABR3FPQ8_9AGAR</name>
<evidence type="ECO:0000259" key="3">
    <source>
        <dbReference type="Pfam" id="PF20153"/>
    </source>
</evidence>
<evidence type="ECO:0000313" key="5">
    <source>
        <dbReference type="Proteomes" id="UP001465976"/>
    </source>
</evidence>
<accession>A0ABR3FPQ8</accession>
<evidence type="ECO:0000256" key="2">
    <source>
        <dbReference type="SAM" id="Phobius"/>
    </source>
</evidence>
<feature type="region of interest" description="Disordered" evidence="1">
    <location>
        <begin position="1"/>
        <end position="143"/>
    </location>
</feature>
<gene>
    <name evidence="4" type="ORF">V5O48_004543</name>
</gene>
<proteinExistence type="predicted"/>
<feature type="compositionally biased region" description="Basic and acidic residues" evidence="1">
    <location>
        <begin position="91"/>
        <end position="106"/>
    </location>
</feature>
<feature type="region of interest" description="Disordered" evidence="1">
    <location>
        <begin position="892"/>
        <end position="928"/>
    </location>
</feature>
<dbReference type="InterPro" id="IPR045338">
    <property type="entry name" value="DUF6535"/>
</dbReference>
<comment type="caution">
    <text evidence="4">The sequence shown here is derived from an EMBL/GenBank/DDBJ whole genome shotgun (WGS) entry which is preliminary data.</text>
</comment>
<reference evidence="4 5" key="1">
    <citation type="submission" date="2024-02" db="EMBL/GenBank/DDBJ databases">
        <title>A draft genome for the cacao thread blight pathogen Marasmius crinis-equi.</title>
        <authorList>
            <person name="Cohen S.P."/>
            <person name="Baruah I.K."/>
            <person name="Amoako-Attah I."/>
            <person name="Bukari Y."/>
            <person name="Meinhardt L.W."/>
            <person name="Bailey B.A."/>
        </authorList>
    </citation>
    <scope>NUCLEOTIDE SEQUENCE [LARGE SCALE GENOMIC DNA]</scope>
    <source>
        <strain evidence="4 5">GH-76</strain>
    </source>
</reference>
<sequence length="948" mass="105216">MSPELMDSTSTDHFRSIKAARGSEEKDLESCSQTRGSLLPSQSFGFRVVGGSECVNKPTIGGGTSSLYGSRDVPQATAGVGMSTTGADPASKSDKKDGGGDGKGDEGEQAMSTKGVGNPPCECLNRDEQEGLHPNTSPALAASNPSLEKSWKIVMKEVVDIDDEQFKGWKEDVDTLLVFAGLFSAVVTAFTTESYQWLSENPQNTAVTLLAQISQQINGTITPQIESSFKASPSDVRINTFWFLSLIIALVDALFALLCKQWLREHQQPTHTSTPKEALALHWLRRESLDIWHVPTVFAALPILLELALFLFFAGLLELLWKCHAIPFIVATVVVGCSTLFYIGTTIMPSANIIRQVLQVTPTIRDAHTEQSSSSSTVDFISTLPPIEFVCPYKSPQAWLAFKAARAIFCTTPIIIDFVVGSLMGKNIIQSSWYHKVYVPFWDIREATSHTLNNLTGWPLVDLEIIQQSSAKLVPPFYTLRAFRWLVQELQNSPSMILHLQNILGTIPPHLVMPAVFDQWFFHPSHNWTKADIRAALQPNLPSAGIEGHRTYPQEEWLDEHSKQESKIFRQLLHFTHILINWRVLEKDDWNCLAEVWKRIWNELKLSNWGAGIGLPFSLHTLDAILKDPDHRGPGLDFFKSCTEVFNHPSGTDYYPFPHNLAQHIITSSTPHHRAYRSPVATNSPFIRSQTCLSLIQQIHDSILADNMSLLGPKEVDCWLEAIDIIQHIHNLPIDHFLPLPHHFPIPLTKLEGLLSALPDEPSNDDLEFLLSCQKHWSEVNAQDKATFIEILSKHINDFPASPLVAHLKGVEFIGFLHSQWEALHTELEDQYAPSWVQDMYTEPWMRALECVKVANKSTSNKLDAVFASIPRALSESSLVGTQADNMSDICGVKGQSDDGRDGVGSPGNETQMDALAESAEVSRSGGVGHTLLDEKDLLGGVGADDNV</sequence>